<name>A0AA88P1J4_TACVA</name>
<organism evidence="2 3">
    <name type="scientific">Tachysurus vachellii</name>
    <name type="common">Darkbarbel catfish</name>
    <name type="synonym">Pelteobagrus vachellii</name>
    <dbReference type="NCBI Taxonomy" id="175792"/>
    <lineage>
        <taxon>Eukaryota</taxon>
        <taxon>Metazoa</taxon>
        <taxon>Chordata</taxon>
        <taxon>Craniata</taxon>
        <taxon>Vertebrata</taxon>
        <taxon>Euteleostomi</taxon>
        <taxon>Actinopterygii</taxon>
        <taxon>Neopterygii</taxon>
        <taxon>Teleostei</taxon>
        <taxon>Ostariophysi</taxon>
        <taxon>Siluriformes</taxon>
        <taxon>Bagridae</taxon>
        <taxon>Tachysurus</taxon>
    </lineage>
</organism>
<keyword evidence="3" id="KW-1185">Reference proteome</keyword>
<evidence type="ECO:0000256" key="1">
    <source>
        <dbReference type="SAM" id="MobiDB-lite"/>
    </source>
</evidence>
<evidence type="ECO:0000313" key="2">
    <source>
        <dbReference type="EMBL" id="KAK2868647.1"/>
    </source>
</evidence>
<reference evidence="2" key="1">
    <citation type="submission" date="2023-08" db="EMBL/GenBank/DDBJ databases">
        <title>Pelteobagrus vachellii genome.</title>
        <authorList>
            <person name="Liu H."/>
        </authorList>
    </citation>
    <scope>NUCLEOTIDE SEQUENCE</scope>
    <source>
        <strain evidence="2">PRFRI_2022a</strain>
        <tissue evidence="2">Muscle</tissue>
    </source>
</reference>
<feature type="region of interest" description="Disordered" evidence="1">
    <location>
        <begin position="17"/>
        <end position="62"/>
    </location>
</feature>
<dbReference type="Proteomes" id="UP001187315">
    <property type="component" value="Unassembled WGS sequence"/>
</dbReference>
<dbReference type="AlphaFoldDB" id="A0AA88P1J4"/>
<sequence length="156" mass="16869">MFTTLCESRGSYHIPQAGPLPISLPQKSEAREVSGRSTNAALAPPPHSQGRQSSSRNQRGPDTAMFTDPYLFCSITPLEIMDLKWQFCPERFLCLPGVTTSSEGPVSFFLISTTPLPSPPPPTDTLTDPPSKAFFESDSHVADASCFLPPSSGLRV</sequence>
<proteinExistence type="predicted"/>
<comment type="caution">
    <text evidence="2">The sequence shown here is derived from an EMBL/GenBank/DDBJ whole genome shotgun (WGS) entry which is preliminary data.</text>
</comment>
<gene>
    <name evidence="2" type="ORF">Q7C36_000518</name>
</gene>
<accession>A0AA88P1J4</accession>
<evidence type="ECO:0000313" key="3">
    <source>
        <dbReference type="Proteomes" id="UP001187315"/>
    </source>
</evidence>
<protein>
    <submittedName>
        <fullName evidence="2">Uncharacterized protein</fullName>
    </submittedName>
</protein>
<dbReference type="EMBL" id="JAVHJS010000001">
    <property type="protein sequence ID" value="KAK2868647.1"/>
    <property type="molecule type" value="Genomic_DNA"/>
</dbReference>
<feature type="compositionally biased region" description="Low complexity" evidence="1">
    <location>
        <begin position="48"/>
        <end position="60"/>
    </location>
</feature>